<dbReference type="EMBL" id="JAFLWI010000006">
    <property type="protein sequence ID" value="MBO0481745.1"/>
    <property type="molecule type" value="Genomic_DNA"/>
</dbReference>
<evidence type="ECO:0000256" key="2">
    <source>
        <dbReference type="SAM" id="SignalP"/>
    </source>
</evidence>
<keyword evidence="4" id="KW-1185">Reference proteome</keyword>
<dbReference type="Proteomes" id="UP000664832">
    <property type="component" value="Unassembled WGS sequence"/>
</dbReference>
<reference evidence="3 4" key="1">
    <citation type="submission" date="2021-03" db="EMBL/GenBank/DDBJ databases">
        <title>Enterococcal diversity collection.</title>
        <authorList>
            <person name="Gilmore M.S."/>
            <person name="Schwartzman J."/>
            <person name="Van Tyne D."/>
            <person name="Martin M."/>
            <person name="Earl A.M."/>
            <person name="Manson A.L."/>
            <person name="Straub T."/>
            <person name="Salamzade R."/>
            <person name="Saavedra J."/>
            <person name="Lebreton F."/>
            <person name="Prichula J."/>
            <person name="Schaufler K."/>
            <person name="Gaca A."/>
            <person name="Sgardioli B."/>
            <person name="Wagenaar J."/>
            <person name="Strong T."/>
        </authorList>
    </citation>
    <scope>NUCLEOTIDE SEQUENCE [LARGE SCALE GENOMIC DNA]</scope>
    <source>
        <strain evidence="3 4">MSG2901</strain>
    </source>
</reference>
<evidence type="ECO:0000256" key="1">
    <source>
        <dbReference type="SAM" id="MobiDB-lite"/>
    </source>
</evidence>
<feature type="region of interest" description="Disordered" evidence="1">
    <location>
        <begin position="163"/>
        <end position="231"/>
    </location>
</feature>
<comment type="caution">
    <text evidence="3">The sequence shown here is derived from an EMBL/GenBank/DDBJ whole genome shotgun (WGS) entry which is preliminary data.</text>
</comment>
<dbReference type="InterPro" id="IPR013320">
    <property type="entry name" value="ConA-like_dom_sf"/>
</dbReference>
<protein>
    <submittedName>
        <fullName evidence="3">Uncharacterized protein</fullName>
    </submittedName>
</protein>
<dbReference type="RefSeq" id="WP_206898530.1">
    <property type="nucleotide sequence ID" value="NZ_JAFLWI010000006.1"/>
</dbReference>
<feature type="compositionally biased region" description="Low complexity" evidence="1">
    <location>
        <begin position="194"/>
        <end position="224"/>
    </location>
</feature>
<gene>
    <name evidence="3" type="ORF">JZO71_05325</name>
</gene>
<proteinExistence type="predicted"/>
<feature type="compositionally biased region" description="Low complexity" evidence="1">
    <location>
        <begin position="163"/>
        <end position="172"/>
    </location>
</feature>
<evidence type="ECO:0000313" key="4">
    <source>
        <dbReference type="Proteomes" id="UP000664832"/>
    </source>
</evidence>
<evidence type="ECO:0000313" key="3">
    <source>
        <dbReference type="EMBL" id="MBO0481745.1"/>
    </source>
</evidence>
<dbReference type="Gene3D" id="2.60.120.200">
    <property type="match status" value="1"/>
</dbReference>
<feature type="compositionally biased region" description="Polar residues" evidence="1">
    <location>
        <begin position="349"/>
        <end position="360"/>
    </location>
</feature>
<feature type="chain" id="PRO_5046385382" evidence="2">
    <location>
        <begin position="32"/>
        <end position="977"/>
    </location>
</feature>
<feature type="signal peptide" evidence="2">
    <location>
        <begin position="1"/>
        <end position="31"/>
    </location>
</feature>
<organism evidence="3 4">
    <name type="scientific">Candidatus Enterococcus courvalinii</name>
    <dbReference type="NCBI Taxonomy" id="2815329"/>
    <lineage>
        <taxon>Bacteria</taxon>
        <taxon>Bacillati</taxon>
        <taxon>Bacillota</taxon>
        <taxon>Bacilli</taxon>
        <taxon>Lactobacillales</taxon>
        <taxon>Enterococcaceae</taxon>
        <taxon>Enterococcus</taxon>
    </lineage>
</organism>
<keyword evidence="2" id="KW-0732">Signal</keyword>
<name>A0ABS3HZ57_9ENTE</name>
<feature type="region of interest" description="Disordered" evidence="1">
    <location>
        <begin position="349"/>
        <end position="376"/>
    </location>
</feature>
<accession>A0ABS3HZ57</accession>
<sequence>MKKFTKMLVLQATVSLLVAPSMLALPEIVQAVTAESTQENQNQVGNVSLKKVEQAESGNLVWTVLIEKSASEANRQMTFTITEPTDVLSVYQPDKEQELKPDKNGVYQIGENNQQAQTMQLEIQTKQIPQQFDYTLKISPVISEGEEQVFLNQKKSYDFSFTATEETSSEEINTTEEKTPATESSTSESEETASETTKTTNSAESATSSSTTETAESTKETSSSETKHTAAPAIAARSGLARASLGTGSKTIPKGAIKLDGIFSTIVKSRGGNAGEIIVPHATPSDNNGMPYDEIQLSGKQVAIGVWSNDEYRLDFSKSFKGRNYVNFGQGKSDGFAFVMQNDSKKNQALTTANAESDGQNLGVYGGTRSTGKNIPADGPQQFAIKNSVAIEFDLYQNASLASYYKDGSYYDGKTGLTDATNLEVPHMAYSFPGNLSKGYFSANTNGTTWWGTGGNNHPLDLISHSYAAAINHHGFTKVDGVLSNSDDGGSWYEFQYSFDEPSKTFSYHLINPLNGSTTPTVSIPWDDLQSELKLSENGMKAYWGFTAANGAASGQTKFVFTQVPVDLGAAVNNDVTTNDTSIADKNDSAEYNDSLPSAEYGEEVTMKSNFAIDAQAEDVYDVTKWETYLDPNLYDLSKGIKNIKVNNKEVAGVTGSVSEEGIVTVNFNPSSNVGIGQDSTFEYTATLKSKGSITKTYFNSQISAKENGTDNIRSFQGEEVPYWVVPQPEHPTVLSWETPNVVTEKMDTKDRSEVADGYDLTFYWKDEDDGDLLKFTINRNNPDATNEFAQIVTTGSTEFNSHNWHIPADKIVPGMNEYTITMTRGDEVQTLKLTLNVTGKLSFETAPDILSWTGRKASESKGTLIRDSDNPMTLSVFDSREDTSTWSLYVQAELTDATAPFDFVFKKDGSSTAQTIMSDPVLVMRKGDVTPTDFMTTKTWNESEGVLLQSDNYMRVGDYSGKAVVKWNLYDTEVPE</sequence>
<dbReference type="SUPFAM" id="SSF49899">
    <property type="entry name" value="Concanavalin A-like lectins/glucanases"/>
    <property type="match status" value="1"/>
</dbReference>